<dbReference type="EMBL" id="KZ679675">
    <property type="protein sequence ID" value="PTB60165.1"/>
    <property type="molecule type" value="Genomic_DNA"/>
</dbReference>
<dbReference type="AlphaFoldDB" id="A0A2T4ASX4"/>
<reference evidence="7 8" key="1">
    <citation type="submission" date="2016-07" db="EMBL/GenBank/DDBJ databases">
        <title>Multiple horizontal gene transfer events from other fungi enriched the ability of initially mycotrophic Trichoderma (Ascomycota) to feed on dead plant biomass.</title>
        <authorList>
            <consortium name="DOE Joint Genome Institute"/>
            <person name="Aerts A."/>
            <person name="Atanasova L."/>
            <person name="Chenthamara K."/>
            <person name="Zhang J."/>
            <person name="Grujic M."/>
            <person name="Henrissat B."/>
            <person name="Kuo A."/>
            <person name="Salamov A."/>
            <person name="Lipzen A."/>
            <person name="Labutti K."/>
            <person name="Barry K."/>
            <person name="Miao Y."/>
            <person name="Rahimi M.J."/>
            <person name="Shen Q."/>
            <person name="Grigoriev I.V."/>
            <person name="Kubicek C.P."/>
            <person name="Druzhinina I.S."/>
        </authorList>
    </citation>
    <scope>NUCLEOTIDE SEQUENCE [LARGE SCALE GENOMIC DNA]</scope>
    <source>
        <strain evidence="7 8">CBS 226.95</strain>
    </source>
</reference>
<keyword evidence="4" id="KW-0804">Transcription</keyword>
<gene>
    <name evidence="7" type="ORF">M431DRAFT_265</name>
</gene>
<protein>
    <recommendedName>
        <fullName evidence="6">Aflatoxin regulatory protein domain-containing protein</fullName>
    </recommendedName>
</protein>
<dbReference type="InterPro" id="IPR013700">
    <property type="entry name" value="AflR"/>
</dbReference>
<sequence length="433" mass="47252">MSDQRSTEIIGTSVTSSSGHTITNMTVNCKGCFESAHLSQNFMLSRPFNDDMAVVDHSGVFSAFEEGCGNMPASLRDPGSEMDRLGFFPPPTVPELYQPPSPCCDTAPFLVSTEDTTGFDISESISIPEDSSCSCCSSIGRSEISSARFSSIGPSTASPADMSTGGTSPADIPKILACQCLNQALQLLKKVSGSLWASSTAPGREELWTRVSSIETQSQCIQAMLSENRQCLGAIDNILACPSTDKDSMLPGILCMVLLKILDRYSNMAWSRPRLSHRRSRDTAEVGSNMSGYLIMETGLMTSTLHLDTFISNEQGQTQHIHLDRGASQLSDDEEFGRAISHLVLGELHWAQRLVDKLMARLKCVDCYNASRPTQQSCRWENRQQTIPLPMEEHADPGLTSSFSAGTLEHMATDIQKRLTTLSSVILNQLRQS</sequence>
<evidence type="ECO:0000256" key="2">
    <source>
        <dbReference type="ARBA" id="ARBA00023015"/>
    </source>
</evidence>
<dbReference type="STRING" id="983964.A0A2T4ASX4"/>
<evidence type="ECO:0000313" key="7">
    <source>
        <dbReference type="EMBL" id="PTB60165.1"/>
    </source>
</evidence>
<accession>A0A2T4ASX4</accession>
<feature type="domain" description="Aflatoxin regulatory protein" evidence="6">
    <location>
        <begin position="177"/>
        <end position="280"/>
    </location>
</feature>
<dbReference type="GO" id="GO:0006355">
    <property type="term" value="P:regulation of DNA-templated transcription"/>
    <property type="evidence" value="ECO:0007669"/>
    <property type="project" value="InterPro"/>
</dbReference>
<name>A0A2T4ASX4_TRIHA</name>
<evidence type="ECO:0000256" key="3">
    <source>
        <dbReference type="ARBA" id="ARBA00023125"/>
    </source>
</evidence>
<proteinExistence type="predicted"/>
<evidence type="ECO:0000259" key="6">
    <source>
        <dbReference type="Pfam" id="PF08493"/>
    </source>
</evidence>
<dbReference type="Pfam" id="PF08493">
    <property type="entry name" value="AflR"/>
    <property type="match status" value="1"/>
</dbReference>
<evidence type="ECO:0000313" key="8">
    <source>
        <dbReference type="Proteomes" id="UP000241690"/>
    </source>
</evidence>
<dbReference type="GO" id="GO:0003677">
    <property type="term" value="F:DNA binding"/>
    <property type="evidence" value="ECO:0007669"/>
    <property type="project" value="UniProtKB-KW"/>
</dbReference>
<keyword evidence="8" id="KW-1185">Reference proteome</keyword>
<dbReference type="RefSeq" id="XP_024779842.1">
    <property type="nucleotide sequence ID" value="XM_024913897.1"/>
</dbReference>
<evidence type="ECO:0000256" key="1">
    <source>
        <dbReference type="ARBA" id="ARBA00022723"/>
    </source>
</evidence>
<dbReference type="GO" id="GO:0005634">
    <property type="term" value="C:nucleus"/>
    <property type="evidence" value="ECO:0007669"/>
    <property type="project" value="InterPro"/>
</dbReference>
<dbReference type="Proteomes" id="UP000241690">
    <property type="component" value="Unassembled WGS sequence"/>
</dbReference>
<evidence type="ECO:0000256" key="4">
    <source>
        <dbReference type="ARBA" id="ARBA00023163"/>
    </source>
</evidence>
<dbReference type="GO" id="GO:0046872">
    <property type="term" value="F:metal ion binding"/>
    <property type="evidence" value="ECO:0007669"/>
    <property type="project" value="UniProtKB-KW"/>
</dbReference>
<dbReference type="GO" id="GO:0045122">
    <property type="term" value="P:aflatoxin biosynthetic process"/>
    <property type="evidence" value="ECO:0007669"/>
    <property type="project" value="InterPro"/>
</dbReference>
<keyword evidence="5" id="KW-0539">Nucleus</keyword>
<keyword evidence="3" id="KW-0238">DNA-binding</keyword>
<keyword evidence="2" id="KW-0805">Transcription regulation</keyword>
<evidence type="ECO:0000256" key="5">
    <source>
        <dbReference type="ARBA" id="ARBA00023242"/>
    </source>
</evidence>
<dbReference type="GeneID" id="36622461"/>
<keyword evidence="1" id="KW-0479">Metal-binding</keyword>
<organism evidence="7 8">
    <name type="scientific">Trichoderma harzianum CBS 226.95</name>
    <dbReference type="NCBI Taxonomy" id="983964"/>
    <lineage>
        <taxon>Eukaryota</taxon>
        <taxon>Fungi</taxon>
        <taxon>Dikarya</taxon>
        <taxon>Ascomycota</taxon>
        <taxon>Pezizomycotina</taxon>
        <taxon>Sordariomycetes</taxon>
        <taxon>Hypocreomycetidae</taxon>
        <taxon>Hypocreales</taxon>
        <taxon>Hypocreaceae</taxon>
        <taxon>Trichoderma</taxon>
    </lineage>
</organism>